<name>A0A4R4VEM1_9ACTN</name>
<sequence>MAVAIRPRVIWDLSSWEYKNPEANEPSEAAFAAYRIMGVIGLIVFVSMAIASVVSKSAEVNQRQQIAEQRAAERRHAEEQELKRFREPHDLLASSRVGHGYIVGYWRIPNSKEFRIVWQIHECATLVKASIDESKDAVDIHVVEKSSLASPSSPCSAPRKKVESKIFTLGKRLGDREVRAPLDGKYIPVSQCDPKTVIASSC</sequence>
<accession>A0A4R4VEM1</accession>
<keyword evidence="1" id="KW-0812">Transmembrane</keyword>
<reference evidence="3 4" key="1">
    <citation type="submission" date="2019-03" db="EMBL/GenBank/DDBJ databases">
        <title>Draft genome sequences of novel Actinobacteria.</title>
        <authorList>
            <person name="Sahin N."/>
            <person name="Ay H."/>
            <person name="Saygin H."/>
        </authorList>
    </citation>
    <scope>NUCLEOTIDE SEQUENCE [LARGE SCALE GENOMIC DNA]</scope>
    <source>
        <strain evidence="3 4">KC310</strain>
    </source>
</reference>
<evidence type="ECO:0000259" key="2">
    <source>
        <dbReference type="Pfam" id="PF19701"/>
    </source>
</evidence>
<comment type="caution">
    <text evidence="3">The sequence shown here is derived from an EMBL/GenBank/DDBJ whole genome shotgun (WGS) entry which is preliminary data.</text>
</comment>
<evidence type="ECO:0000256" key="1">
    <source>
        <dbReference type="SAM" id="Phobius"/>
    </source>
</evidence>
<protein>
    <recommendedName>
        <fullName evidence="2">DUF6199 domain-containing protein</fullName>
    </recommendedName>
</protein>
<keyword evidence="1" id="KW-1133">Transmembrane helix</keyword>
<dbReference type="Proteomes" id="UP000295258">
    <property type="component" value="Unassembled WGS sequence"/>
</dbReference>
<gene>
    <name evidence="3" type="ORF">E1292_28440</name>
</gene>
<dbReference type="Pfam" id="PF19701">
    <property type="entry name" value="DUF6199"/>
    <property type="match status" value="1"/>
</dbReference>
<feature type="transmembrane region" description="Helical" evidence="1">
    <location>
        <begin position="32"/>
        <end position="54"/>
    </location>
</feature>
<dbReference type="InterPro" id="IPR045679">
    <property type="entry name" value="DUF6199"/>
</dbReference>
<evidence type="ECO:0000313" key="3">
    <source>
        <dbReference type="EMBL" id="TDD00494.1"/>
    </source>
</evidence>
<dbReference type="AlphaFoldDB" id="A0A4R4VEM1"/>
<organism evidence="3 4">
    <name type="scientific">Nonomuraea deserti</name>
    <dbReference type="NCBI Taxonomy" id="1848322"/>
    <lineage>
        <taxon>Bacteria</taxon>
        <taxon>Bacillati</taxon>
        <taxon>Actinomycetota</taxon>
        <taxon>Actinomycetes</taxon>
        <taxon>Streptosporangiales</taxon>
        <taxon>Streptosporangiaceae</taxon>
        <taxon>Nonomuraea</taxon>
    </lineage>
</organism>
<dbReference type="EMBL" id="SMKO01000092">
    <property type="protein sequence ID" value="TDD00494.1"/>
    <property type="molecule type" value="Genomic_DNA"/>
</dbReference>
<feature type="domain" description="DUF6199" evidence="2">
    <location>
        <begin position="4"/>
        <end position="51"/>
    </location>
</feature>
<keyword evidence="1" id="KW-0472">Membrane</keyword>
<proteinExistence type="predicted"/>
<keyword evidence="4" id="KW-1185">Reference proteome</keyword>
<evidence type="ECO:0000313" key="4">
    <source>
        <dbReference type="Proteomes" id="UP000295258"/>
    </source>
</evidence>